<dbReference type="EMBL" id="BPLR01005453">
    <property type="protein sequence ID" value="GIY02527.1"/>
    <property type="molecule type" value="Genomic_DNA"/>
</dbReference>
<proteinExistence type="predicted"/>
<keyword evidence="2" id="KW-1185">Reference proteome</keyword>
<gene>
    <name evidence="1" type="ORF">CEXT_676891</name>
</gene>
<reference evidence="1 2" key="1">
    <citation type="submission" date="2021-06" db="EMBL/GenBank/DDBJ databases">
        <title>Caerostris extrusa draft genome.</title>
        <authorList>
            <person name="Kono N."/>
            <person name="Arakawa K."/>
        </authorList>
    </citation>
    <scope>NUCLEOTIDE SEQUENCE [LARGE SCALE GENOMIC DNA]</scope>
</reference>
<protein>
    <submittedName>
        <fullName evidence="1">Uncharacterized protein</fullName>
    </submittedName>
</protein>
<evidence type="ECO:0000313" key="1">
    <source>
        <dbReference type="EMBL" id="GIY02527.1"/>
    </source>
</evidence>
<accession>A0AAV4PZN5</accession>
<dbReference type="Proteomes" id="UP001054945">
    <property type="component" value="Unassembled WGS sequence"/>
</dbReference>
<evidence type="ECO:0000313" key="2">
    <source>
        <dbReference type="Proteomes" id="UP001054945"/>
    </source>
</evidence>
<organism evidence="1 2">
    <name type="scientific">Caerostris extrusa</name>
    <name type="common">Bark spider</name>
    <name type="synonym">Caerostris bankana</name>
    <dbReference type="NCBI Taxonomy" id="172846"/>
    <lineage>
        <taxon>Eukaryota</taxon>
        <taxon>Metazoa</taxon>
        <taxon>Ecdysozoa</taxon>
        <taxon>Arthropoda</taxon>
        <taxon>Chelicerata</taxon>
        <taxon>Arachnida</taxon>
        <taxon>Araneae</taxon>
        <taxon>Araneomorphae</taxon>
        <taxon>Entelegynae</taxon>
        <taxon>Araneoidea</taxon>
        <taxon>Araneidae</taxon>
        <taxon>Caerostris</taxon>
    </lineage>
</organism>
<comment type="caution">
    <text evidence="1">The sequence shown here is derived from an EMBL/GenBank/DDBJ whole genome shotgun (WGS) entry which is preliminary data.</text>
</comment>
<sequence>MSLLANDELRKSHFLFHRASTLQLLRVLKRISSFNIACNPLRLTVTLQHIEFRHFLGKEFTKGPSSLRILKRMQIQCDLLAIRTS</sequence>
<name>A0AAV4PZN5_CAEEX</name>
<dbReference type="AlphaFoldDB" id="A0AAV4PZN5"/>